<reference evidence="2 3" key="1">
    <citation type="submission" date="2018-10" db="EMBL/GenBank/DDBJ databases">
        <title>Sinomicrobium pectinilyticum sp. nov., a pectinase-producing bacterium isolated from alkaline and saline soil, and emended description of the genus Sinomicrobium.</title>
        <authorList>
            <person name="Cheng B."/>
            <person name="Li C."/>
            <person name="Lai Q."/>
            <person name="Du M."/>
            <person name="Shao Z."/>
            <person name="Xu P."/>
            <person name="Yang C."/>
        </authorList>
    </citation>
    <scope>NUCLEOTIDE SEQUENCE [LARGE SCALE GENOMIC DNA]</scope>
    <source>
        <strain evidence="2 3">5DNS001</strain>
    </source>
</reference>
<dbReference type="PANTHER" id="PTHR11228:SF7">
    <property type="entry name" value="PQQA PEPTIDE CYCLASE"/>
    <property type="match status" value="1"/>
</dbReference>
<dbReference type="InterPro" id="IPR058240">
    <property type="entry name" value="rSAM_sf"/>
</dbReference>
<evidence type="ECO:0000259" key="1">
    <source>
        <dbReference type="Pfam" id="PF13186"/>
    </source>
</evidence>
<sequence length="363" mass="42363">MIYTNLYDCCSIQVGKNAGAIFDFEKGVYVSLPLEFCEIFIDEINIIFEDKLKSFDEPSRKILINILDFLIENGFIYQSNDLIYKRYISEEYYSPFDVESFIVDFDDIRKAITYLKEIRDVPDVESVQIRVFDIPLYSKLKTLIVYLNKFSSQSIELIIRHSPEITVEDYIYLINDNPHVSKLVILNHSAMQVLCDDKLVLLTDTAINKKSCGKISEELFQVNNRTEITSKTRNSCLNCKISVDVDGNIKNCPSMPESYGNIKDTTLQEVLNKPGFKKYWNITKDQIEVCKDCEFRYVCTDCRAYTERTHFNKDNMDFSKPLKCGYDPNTGEWAKWSTNPLKKKAIEYYGMQDLVEKFKRVRC</sequence>
<dbReference type="AlphaFoldDB" id="A0A3N0EFN3"/>
<dbReference type="Proteomes" id="UP000267469">
    <property type="component" value="Unassembled WGS sequence"/>
</dbReference>
<dbReference type="InterPro" id="IPR026497">
    <property type="entry name" value="GRASP-with-SPASM"/>
</dbReference>
<accession>A0A3N0EFN3</accession>
<proteinExistence type="predicted"/>
<dbReference type="InterPro" id="IPR013785">
    <property type="entry name" value="Aldolase_TIM"/>
</dbReference>
<dbReference type="RefSeq" id="WP_123216113.1">
    <property type="nucleotide sequence ID" value="NZ_RJTM01000078.1"/>
</dbReference>
<feature type="domain" description="4Fe4S-binding SPASM" evidence="1">
    <location>
        <begin position="238"/>
        <end position="294"/>
    </location>
</feature>
<dbReference type="EMBL" id="RJTM01000078">
    <property type="protein sequence ID" value="RNL86696.1"/>
    <property type="molecule type" value="Genomic_DNA"/>
</dbReference>
<keyword evidence="3" id="KW-1185">Reference proteome</keyword>
<dbReference type="PANTHER" id="PTHR11228">
    <property type="entry name" value="RADICAL SAM DOMAIN PROTEIN"/>
    <property type="match status" value="1"/>
</dbReference>
<dbReference type="InterPro" id="IPR023885">
    <property type="entry name" value="4Fe4S-binding_SPASM_dom"/>
</dbReference>
<dbReference type="OrthoDB" id="1073749at2"/>
<gene>
    <name evidence="2" type="primary">gwsS</name>
    <name evidence="2" type="ORF">ED312_11225</name>
</gene>
<name>A0A3N0EFN3_SINP1</name>
<evidence type="ECO:0000313" key="3">
    <source>
        <dbReference type="Proteomes" id="UP000267469"/>
    </source>
</evidence>
<protein>
    <submittedName>
        <fullName evidence="2">Grasp-with-spasm system SPASM domain peptide maturase</fullName>
    </submittedName>
</protein>
<dbReference type="Gene3D" id="3.20.20.70">
    <property type="entry name" value="Aldolase class I"/>
    <property type="match status" value="1"/>
</dbReference>
<dbReference type="NCBIfam" id="TIGR04193">
    <property type="entry name" value="SPASM_w_grasp"/>
    <property type="match status" value="1"/>
</dbReference>
<dbReference type="Pfam" id="PF13186">
    <property type="entry name" value="SPASM"/>
    <property type="match status" value="1"/>
</dbReference>
<organism evidence="2 3">
    <name type="scientific">Sinomicrobium pectinilyticum</name>
    <dbReference type="NCBI Taxonomy" id="1084421"/>
    <lineage>
        <taxon>Bacteria</taxon>
        <taxon>Pseudomonadati</taxon>
        <taxon>Bacteroidota</taxon>
        <taxon>Flavobacteriia</taxon>
        <taxon>Flavobacteriales</taxon>
        <taxon>Flavobacteriaceae</taxon>
        <taxon>Sinomicrobium</taxon>
    </lineage>
</organism>
<dbReference type="NCBIfam" id="TIGR04085">
    <property type="entry name" value="rSAM_more_4Fe4S"/>
    <property type="match status" value="1"/>
</dbReference>
<evidence type="ECO:0000313" key="2">
    <source>
        <dbReference type="EMBL" id="RNL86696.1"/>
    </source>
</evidence>
<dbReference type="InterPro" id="IPR050377">
    <property type="entry name" value="Radical_SAM_PqqE_MftC-like"/>
</dbReference>
<dbReference type="SUPFAM" id="SSF102114">
    <property type="entry name" value="Radical SAM enzymes"/>
    <property type="match status" value="1"/>
</dbReference>
<comment type="caution">
    <text evidence="2">The sequence shown here is derived from an EMBL/GenBank/DDBJ whole genome shotgun (WGS) entry which is preliminary data.</text>
</comment>